<proteinExistence type="predicted"/>
<evidence type="ECO:0008006" key="3">
    <source>
        <dbReference type="Google" id="ProtNLM"/>
    </source>
</evidence>
<organism evidence="1 2">
    <name type="scientific">Leifsonia aquatica</name>
    <name type="common">Corynebacterium aquaticum</name>
    <dbReference type="NCBI Taxonomy" id="144185"/>
    <lineage>
        <taxon>Bacteria</taxon>
        <taxon>Bacillati</taxon>
        <taxon>Actinomycetota</taxon>
        <taxon>Actinomycetes</taxon>
        <taxon>Micrococcales</taxon>
        <taxon>Microbacteriaceae</taxon>
        <taxon>Leifsonia</taxon>
    </lineage>
</organism>
<sequence length="429" mass="45144">MTTNALVAAPVDTATPFSGAGLLDSGSQLVSAIESGDWVEGGMAAFSAAADTIATVSDPLGSLIAAGLGWLIDHFEPLKGWFNDLTGDAGEVQAFAQTWTNIQTQLQQSGDELTRILGDVDELTGEAMDAYRRFQQDSAQHLHGAATWAGAMATGLSVASTIVQVVHDIVRDVLSQLVGSAISWASEAVLTLGLATPWIVEQVSTRVASWVAKIGSKMTALVRSVKALSKLLDELRGLLRQADDLFASVLKGGKGGAGRGLGREGDADGVPPLHGLADGDDDGITELTRFFGPDQLKYYMGEDATFGRPGDAMFVMPDSDSRVIKDALDAAIHSGMAPSALRAWENGEDIFGVTVPRGAFPDLRLPTAADAKDWPHFLPGGHTAVRVGDEWIVNSTREFVVDGGKAMPPGTMVFRLLDGGVRDVIALFG</sequence>
<gene>
    <name evidence="1" type="ORF">FHX33_001812</name>
</gene>
<reference evidence="1 2" key="1">
    <citation type="submission" date="2020-08" db="EMBL/GenBank/DDBJ databases">
        <title>Sequencing the genomes of 1000 actinobacteria strains.</title>
        <authorList>
            <person name="Klenk H.-P."/>
        </authorList>
    </citation>
    <scope>NUCLEOTIDE SEQUENCE [LARGE SCALE GENOMIC DNA]</scope>
    <source>
        <strain evidence="1 2">DSM 20146</strain>
    </source>
</reference>
<dbReference type="Proteomes" id="UP000538196">
    <property type="component" value="Unassembled WGS sequence"/>
</dbReference>
<comment type="caution">
    <text evidence="1">The sequence shown here is derived from an EMBL/GenBank/DDBJ whole genome shotgun (WGS) entry which is preliminary data.</text>
</comment>
<dbReference type="RefSeq" id="WP_021764253.1">
    <property type="nucleotide sequence ID" value="NZ_JACHVP010000001.1"/>
</dbReference>
<evidence type="ECO:0000313" key="2">
    <source>
        <dbReference type="Proteomes" id="UP000538196"/>
    </source>
</evidence>
<dbReference type="EMBL" id="JACHVP010000001">
    <property type="protein sequence ID" value="MBB2967080.1"/>
    <property type="molecule type" value="Genomic_DNA"/>
</dbReference>
<name>A0A7W4UVP7_LEIAQ</name>
<accession>A0A7W4UVP7</accession>
<dbReference type="AlphaFoldDB" id="A0A7W4UVP7"/>
<keyword evidence="2" id="KW-1185">Reference proteome</keyword>
<protein>
    <recommendedName>
        <fullName evidence="3">WXG100 family type VII secretion target</fullName>
    </recommendedName>
</protein>
<evidence type="ECO:0000313" key="1">
    <source>
        <dbReference type="EMBL" id="MBB2967080.1"/>
    </source>
</evidence>